<dbReference type="Gene3D" id="2.60.120.380">
    <property type="match status" value="2"/>
</dbReference>
<dbReference type="AlphaFoldDB" id="A0A7W7YL05"/>
<evidence type="ECO:0000313" key="1">
    <source>
        <dbReference type="EMBL" id="MBB5037932.1"/>
    </source>
</evidence>
<accession>A0A7W7YL05</accession>
<reference evidence="1 2" key="1">
    <citation type="submission" date="2020-08" db="EMBL/GenBank/DDBJ databases">
        <title>Genomic Encyclopedia of Type Strains, Phase IV (KMG-IV): sequencing the most valuable type-strain genomes for metagenomic binning, comparative biology and taxonomic classification.</title>
        <authorList>
            <person name="Goeker M."/>
        </authorList>
    </citation>
    <scope>NUCLEOTIDE SEQUENCE [LARGE SCALE GENOMIC DNA]</scope>
    <source>
        <strain evidence="1 2">DSM 12251</strain>
    </source>
</reference>
<dbReference type="EMBL" id="JACHIF010000004">
    <property type="protein sequence ID" value="MBB5037932.1"/>
    <property type="molecule type" value="Genomic_DNA"/>
</dbReference>
<evidence type="ECO:0008006" key="3">
    <source>
        <dbReference type="Google" id="ProtNLM"/>
    </source>
</evidence>
<dbReference type="Proteomes" id="UP000534294">
    <property type="component" value="Unassembled WGS sequence"/>
</dbReference>
<protein>
    <recommendedName>
        <fullName evidence="3">Pre-peptidase C-terminal domain-containing protein</fullName>
    </recommendedName>
</protein>
<proteinExistence type="predicted"/>
<comment type="caution">
    <text evidence="1">The sequence shown here is derived from an EMBL/GenBank/DDBJ whole genome shotgun (WGS) entry which is preliminary data.</text>
</comment>
<name>A0A7W7YL05_9BACT</name>
<evidence type="ECO:0000313" key="2">
    <source>
        <dbReference type="Proteomes" id="UP000534294"/>
    </source>
</evidence>
<gene>
    <name evidence="1" type="ORF">HNQ64_002190</name>
</gene>
<sequence length="557" mass="59285">MKPLTRLRHVWPHRLLLSMALGTGVLWAEAPKLEALFPAGGQIGSSFTLAATGKLDDTVRLWTDAPGLYLTPTGKKREWQVTVSPQARPGLHHIVALNADGISDPRVFSIGQHPEITEAEPNDMVGKGQAVAKLPTCVNARLDKSGDVDGYTVTLKTGQTLHALVEAYALGSPVDVMAHVLDPAGLRVLTVSDGRNLDPRLVYTAPKDGDYTVQLAGFAHPPLADVRFTGGPTVVYRLHLSTGPVVTHLHPAALATRGKTEVTQMGSGLDAKKLGLTVDATTLPNSSDKVRQILVAGALQPIQVLAVEKPALMEKEPNNTTAQATPVPTGTLTLAGGIADKADVDRYSLILKKGEKGQARLYSRQLGLSLDATLRIEGPDGKVLATAVDQGEQPDPNATWTAAADGAYQIIVEDQFHQGGPNHHYVIDLSPAAPDVAVTLPERKPIALAPGKTAVVKVNVKPLNGYKQTTVLRVSGLPPGVAAAEVPVPEKGGDVEVKLVAATNAEPSQSPLLFQLWPLQEPMTTVTADYPLRNEDVRGTTLRDRNSAVWLLVEKKK</sequence>
<organism evidence="1 2">
    <name type="scientific">Prosthecobacter dejongeii</name>
    <dbReference type="NCBI Taxonomy" id="48465"/>
    <lineage>
        <taxon>Bacteria</taxon>
        <taxon>Pseudomonadati</taxon>
        <taxon>Verrucomicrobiota</taxon>
        <taxon>Verrucomicrobiia</taxon>
        <taxon>Verrucomicrobiales</taxon>
        <taxon>Verrucomicrobiaceae</taxon>
        <taxon>Prosthecobacter</taxon>
    </lineage>
</organism>
<keyword evidence="2" id="KW-1185">Reference proteome</keyword>